<comment type="similarity">
    <text evidence="1">Belongs to the sigma-70 factor family. ECF subfamily.</text>
</comment>
<name>A0A4R4K5I8_9BACT</name>
<evidence type="ECO:0000256" key="2">
    <source>
        <dbReference type="ARBA" id="ARBA00023015"/>
    </source>
</evidence>
<dbReference type="SUPFAM" id="SSF88946">
    <property type="entry name" value="Sigma2 domain of RNA polymerase sigma factors"/>
    <property type="match status" value="1"/>
</dbReference>
<keyword evidence="4" id="KW-0804">Transcription</keyword>
<dbReference type="PANTHER" id="PTHR43133">
    <property type="entry name" value="RNA POLYMERASE ECF-TYPE SIGMA FACTO"/>
    <property type="match status" value="1"/>
</dbReference>
<evidence type="ECO:0000259" key="6">
    <source>
        <dbReference type="Pfam" id="PF08281"/>
    </source>
</evidence>
<dbReference type="InterPro" id="IPR013325">
    <property type="entry name" value="RNA_pol_sigma_r2"/>
</dbReference>
<feature type="domain" description="RNA polymerase sigma-70 region 2" evidence="5">
    <location>
        <begin position="23"/>
        <end position="88"/>
    </location>
</feature>
<dbReference type="InterPro" id="IPR014327">
    <property type="entry name" value="RNA_pol_sigma70_bacteroid"/>
</dbReference>
<dbReference type="GO" id="GO:0003677">
    <property type="term" value="F:DNA binding"/>
    <property type="evidence" value="ECO:0007669"/>
    <property type="project" value="InterPro"/>
</dbReference>
<comment type="caution">
    <text evidence="7">The sequence shown here is derived from an EMBL/GenBank/DDBJ whole genome shotgun (WGS) entry which is preliminary data.</text>
</comment>
<keyword evidence="8" id="KW-1185">Reference proteome</keyword>
<organism evidence="7 8">
    <name type="scientific">Arundinibacter roseus</name>
    <dbReference type="NCBI Taxonomy" id="2070510"/>
    <lineage>
        <taxon>Bacteria</taxon>
        <taxon>Pseudomonadati</taxon>
        <taxon>Bacteroidota</taxon>
        <taxon>Cytophagia</taxon>
        <taxon>Cytophagales</taxon>
        <taxon>Spirosomataceae</taxon>
        <taxon>Arundinibacter</taxon>
    </lineage>
</organism>
<accession>A0A4R4K5I8</accession>
<reference evidence="7 8" key="1">
    <citation type="submission" date="2019-02" db="EMBL/GenBank/DDBJ databases">
        <title>Arundinibacter roseus gen. nov., sp. nov., a new member of the family Cytophagaceae.</title>
        <authorList>
            <person name="Szuroczki S."/>
            <person name="Khayer B."/>
            <person name="Sproer C."/>
            <person name="Toumi M."/>
            <person name="Szabo A."/>
            <person name="Felfoldi T."/>
            <person name="Schumann P."/>
            <person name="Toth E."/>
        </authorList>
    </citation>
    <scope>NUCLEOTIDE SEQUENCE [LARGE SCALE GENOMIC DNA]</scope>
    <source>
        <strain evidence="7 8">DMA-k-7a</strain>
    </source>
</reference>
<dbReference type="SUPFAM" id="SSF88659">
    <property type="entry name" value="Sigma3 and sigma4 domains of RNA polymerase sigma factors"/>
    <property type="match status" value="1"/>
</dbReference>
<dbReference type="GO" id="GO:0016987">
    <property type="term" value="F:sigma factor activity"/>
    <property type="evidence" value="ECO:0007669"/>
    <property type="project" value="UniProtKB-KW"/>
</dbReference>
<evidence type="ECO:0000259" key="5">
    <source>
        <dbReference type="Pfam" id="PF04542"/>
    </source>
</evidence>
<dbReference type="InterPro" id="IPR013324">
    <property type="entry name" value="RNA_pol_sigma_r3/r4-like"/>
</dbReference>
<evidence type="ECO:0000313" key="7">
    <source>
        <dbReference type="EMBL" id="TDB61766.1"/>
    </source>
</evidence>
<evidence type="ECO:0000256" key="4">
    <source>
        <dbReference type="ARBA" id="ARBA00023163"/>
    </source>
</evidence>
<dbReference type="NCBIfam" id="TIGR02985">
    <property type="entry name" value="Sig70_bacteroi1"/>
    <property type="match status" value="1"/>
</dbReference>
<dbReference type="Gene3D" id="1.10.1740.10">
    <property type="match status" value="1"/>
</dbReference>
<dbReference type="InterPro" id="IPR036388">
    <property type="entry name" value="WH-like_DNA-bd_sf"/>
</dbReference>
<dbReference type="AlphaFoldDB" id="A0A4R4K5I8"/>
<dbReference type="PANTHER" id="PTHR43133:SF46">
    <property type="entry name" value="RNA POLYMERASE SIGMA-70 FACTOR ECF SUBFAMILY"/>
    <property type="match status" value="1"/>
</dbReference>
<dbReference type="Proteomes" id="UP000295706">
    <property type="component" value="Unassembled WGS sequence"/>
</dbReference>
<keyword evidence="2" id="KW-0805">Transcription regulation</keyword>
<dbReference type="Pfam" id="PF04542">
    <property type="entry name" value="Sigma70_r2"/>
    <property type="match status" value="1"/>
</dbReference>
<protein>
    <submittedName>
        <fullName evidence="7">RNA polymerase sigma-70 factor</fullName>
    </submittedName>
</protein>
<gene>
    <name evidence="7" type="ORF">EZE20_18635</name>
</gene>
<dbReference type="RefSeq" id="WP_132120504.1">
    <property type="nucleotide sequence ID" value="NZ_SMJU01000013.1"/>
</dbReference>
<feature type="domain" description="RNA polymerase sigma factor 70 region 4 type 2" evidence="6">
    <location>
        <begin position="122"/>
        <end position="168"/>
    </location>
</feature>
<dbReference type="Pfam" id="PF08281">
    <property type="entry name" value="Sigma70_r4_2"/>
    <property type="match status" value="1"/>
</dbReference>
<dbReference type="EMBL" id="SMJU01000013">
    <property type="protein sequence ID" value="TDB61766.1"/>
    <property type="molecule type" value="Genomic_DNA"/>
</dbReference>
<dbReference type="NCBIfam" id="TIGR02937">
    <property type="entry name" value="sigma70-ECF"/>
    <property type="match status" value="1"/>
</dbReference>
<dbReference type="InterPro" id="IPR014284">
    <property type="entry name" value="RNA_pol_sigma-70_dom"/>
</dbReference>
<dbReference type="Gene3D" id="1.10.10.10">
    <property type="entry name" value="Winged helix-like DNA-binding domain superfamily/Winged helix DNA-binding domain"/>
    <property type="match status" value="1"/>
</dbReference>
<dbReference type="CDD" id="cd06171">
    <property type="entry name" value="Sigma70_r4"/>
    <property type="match status" value="1"/>
</dbReference>
<dbReference type="OrthoDB" id="655312at2"/>
<dbReference type="InterPro" id="IPR039425">
    <property type="entry name" value="RNA_pol_sigma-70-like"/>
</dbReference>
<proteinExistence type="inferred from homology"/>
<dbReference type="InterPro" id="IPR007627">
    <property type="entry name" value="RNA_pol_sigma70_r2"/>
</dbReference>
<dbReference type="GO" id="GO:0006352">
    <property type="term" value="P:DNA-templated transcription initiation"/>
    <property type="evidence" value="ECO:0007669"/>
    <property type="project" value="InterPro"/>
</dbReference>
<evidence type="ECO:0000313" key="8">
    <source>
        <dbReference type="Proteomes" id="UP000295706"/>
    </source>
</evidence>
<evidence type="ECO:0000256" key="3">
    <source>
        <dbReference type="ARBA" id="ARBA00023082"/>
    </source>
</evidence>
<dbReference type="InterPro" id="IPR013249">
    <property type="entry name" value="RNA_pol_sigma70_r4_t2"/>
</dbReference>
<sequence length="179" mass="21542">MNQPNERMLRNVIRGDQKAFAELYSYYRTPALKFCVSLLKDEEEAENVLHEVFIRIWDRRAHINPELNFNSYLFTCLRNFAFDYFKRLEKNNQLRQTYLDRMTSAQFEEADDSEERIKFVNEMVNSLSEKRKKILILNVYEGKSYQEIAELMKISKNTVKNQLVKAKQILREQLTFVYT</sequence>
<keyword evidence="3" id="KW-0731">Sigma factor</keyword>
<evidence type="ECO:0000256" key="1">
    <source>
        <dbReference type="ARBA" id="ARBA00010641"/>
    </source>
</evidence>